<accession>A0AAE0IXE0</accession>
<reference evidence="3" key="1">
    <citation type="journal article" date="2023" name="Mol. Phylogenet. Evol.">
        <title>Genome-scale phylogeny and comparative genomics of the fungal order Sordariales.</title>
        <authorList>
            <person name="Hensen N."/>
            <person name="Bonometti L."/>
            <person name="Westerberg I."/>
            <person name="Brannstrom I.O."/>
            <person name="Guillou S."/>
            <person name="Cros-Aarteil S."/>
            <person name="Calhoun S."/>
            <person name="Haridas S."/>
            <person name="Kuo A."/>
            <person name="Mondo S."/>
            <person name="Pangilinan J."/>
            <person name="Riley R."/>
            <person name="LaButti K."/>
            <person name="Andreopoulos B."/>
            <person name="Lipzen A."/>
            <person name="Chen C."/>
            <person name="Yan M."/>
            <person name="Daum C."/>
            <person name="Ng V."/>
            <person name="Clum A."/>
            <person name="Steindorff A."/>
            <person name="Ohm R.A."/>
            <person name="Martin F."/>
            <person name="Silar P."/>
            <person name="Natvig D.O."/>
            <person name="Lalanne C."/>
            <person name="Gautier V."/>
            <person name="Ament-Velasquez S.L."/>
            <person name="Kruys A."/>
            <person name="Hutchinson M.I."/>
            <person name="Powell A.J."/>
            <person name="Barry K."/>
            <person name="Miller A.N."/>
            <person name="Grigoriev I.V."/>
            <person name="Debuchy R."/>
            <person name="Gladieux P."/>
            <person name="Hiltunen Thoren M."/>
            <person name="Johannesson H."/>
        </authorList>
    </citation>
    <scope>NUCLEOTIDE SEQUENCE</scope>
    <source>
        <strain evidence="3">SMH4131-1</strain>
    </source>
</reference>
<proteinExistence type="predicted"/>
<gene>
    <name evidence="3" type="ORF">B0T19DRAFT_473710</name>
</gene>
<feature type="chain" id="PRO_5041917004" evidence="1">
    <location>
        <begin position="24"/>
        <end position="188"/>
    </location>
</feature>
<dbReference type="Gene3D" id="3.30.70.100">
    <property type="match status" value="1"/>
</dbReference>
<evidence type="ECO:0000313" key="3">
    <source>
        <dbReference type="EMBL" id="KAK3332939.1"/>
    </source>
</evidence>
<organism evidence="3 4">
    <name type="scientific">Cercophora scortea</name>
    <dbReference type="NCBI Taxonomy" id="314031"/>
    <lineage>
        <taxon>Eukaryota</taxon>
        <taxon>Fungi</taxon>
        <taxon>Dikarya</taxon>
        <taxon>Ascomycota</taxon>
        <taxon>Pezizomycotina</taxon>
        <taxon>Sordariomycetes</taxon>
        <taxon>Sordariomycetidae</taxon>
        <taxon>Sordariales</taxon>
        <taxon>Lasiosphaeriaceae</taxon>
        <taxon>Cercophora</taxon>
    </lineage>
</organism>
<dbReference type="SUPFAM" id="SSF54909">
    <property type="entry name" value="Dimeric alpha+beta barrel"/>
    <property type="match status" value="1"/>
</dbReference>
<reference evidence="3" key="2">
    <citation type="submission" date="2023-06" db="EMBL/GenBank/DDBJ databases">
        <authorList>
            <consortium name="Lawrence Berkeley National Laboratory"/>
            <person name="Haridas S."/>
            <person name="Hensen N."/>
            <person name="Bonometti L."/>
            <person name="Westerberg I."/>
            <person name="Brannstrom I.O."/>
            <person name="Guillou S."/>
            <person name="Cros-Aarteil S."/>
            <person name="Calhoun S."/>
            <person name="Kuo A."/>
            <person name="Mondo S."/>
            <person name="Pangilinan J."/>
            <person name="Riley R."/>
            <person name="Labutti K."/>
            <person name="Andreopoulos B."/>
            <person name="Lipzen A."/>
            <person name="Chen C."/>
            <person name="Yanf M."/>
            <person name="Daum C."/>
            <person name="Ng V."/>
            <person name="Clum A."/>
            <person name="Steindorff A."/>
            <person name="Ohm R."/>
            <person name="Martin F."/>
            <person name="Silar P."/>
            <person name="Natvig D."/>
            <person name="Lalanne C."/>
            <person name="Gautier V."/>
            <person name="Ament-Velasquez S.L."/>
            <person name="Kruys A."/>
            <person name="Hutchinson M.I."/>
            <person name="Powell A.J."/>
            <person name="Barry K."/>
            <person name="Miller A.N."/>
            <person name="Grigoriev I.V."/>
            <person name="Debuchy R."/>
            <person name="Gladieux P."/>
            <person name="Thoren M.H."/>
            <person name="Johannesson H."/>
        </authorList>
    </citation>
    <scope>NUCLEOTIDE SEQUENCE</scope>
    <source>
        <strain evidence="3">SMH4131-1</strain>
    </source>
</reference>
<comment type="caution">
    <text evidence="3">The sequence shown here is derived from an EMBL/GenBank/DDBJ whole genome shotgun (WGS) entry which is preliminary data.</text>
</comment>
<sequence>MKFTSALVQGLFAFAGIASTATAAAISAAPDAAAVTRYTLSTRATTSTAAATTTKATTSTSSAATPSSTAFLDTSVTHIVAFTFDVSTNQTTVDDVVARMLALKTNCLNTAGQPYIQMLIGGTDNNPNKRNEAITHAFISQFPTIADRDYYLHSDPVHLAFEASLVGIVSRAFALDFLPFVFKGLDTF</sequence>
<dbReference type="Proteomes" id="UP001286456">
    <property type="component" value="Unassembled WGS sequence"/>
</dbReference>
<feature type="signal peptide" evidence="1">
    <location>
        <begin position="1"/>
        <end position="23"/>
    </location>
</feature>
<keyword evidence="4" id="KW-1185">Reference proteome</keyword>
<dbReference type="SMART" id="SM00886">
    <property type="entry name" value="Dabb"/>
    <property type="match status" value="1"/>
</dbReference>
<feature type="domain" description="Stress-response A/B barrel" evidence="2">
    <location>
        <begin position="76"/>
        <end position="177"/>
    </location>
</feature>
<protein>
    <submittedName>
        <fullName evidence="3">Stress responsive A/B barrel domain-containing protein</fullName>
    </submittedName>
</protein>
<dbReference type="Pfam" id="PF07876">
    <property type="entry name" value="Dabb"/>
    <property type="match status" value="1"/>
</dbReference>
<dbReference type="InterPro" id="IPR013097">
    <property type="entry name" value="Dabb"/>
</dbReference>
<dbReference type="EMBL" id="JAUEPO010000002">
    <property type="protein sequence ID" value="KAK3332939.1"/>
    <property type="molecule type" value="Genomic_DNA"/>
</dbReference>
<dbReference type="AlphaFoldDB" id="A0AAE0IXE0"/>
<evidence type="ECO:0000256" key="1">
    <source>
        <dbReference type="SAM" id="SignalP"/>
    </source>
</evidence>
<dbReference type="PROSITE" id="PS51502">
    <property type="entry name" value="S_R_A_B_BARREL"/>
    <property type="match status" value="1"/>
</dbReference>
<evidence type="ECO:0000313" key="4">
    <source>
        <dbReference type="Proteomes" id="UP001286456"/>
    </source>
</evidence>
<name>A0AAE0IXE0_9PEZI</name>
<dbReference type="InterPro" id="IPR011008">
    <property type="entry name" value="Dimeric_a/b-barrel"/>
</dbReference>
<evidence type="ECO:0000259" key="2">
    <source>
        <dbReference type="PROSITE" id="PS51502"/>
    </source>
</evidence>
<keyword evidence="1" id="KW-0732">Signal</keyword>